<keyword evidence="1" id="KW-0343">GTPase activation</keyword>
<dbReference type="PANTHER" id="PTHR24113:SF12">
    <property type="entry name" value="RAN GTPASE-ACTIVATING PROTEIN 1"/>
    <property type="match status" value="1"/>
</dbReference>
<keyword evidence="2" id="KW-0433">Leucine-rich repeat</keyword>
<dbReference type="EMBL" id="VJMH01006742">
    <property type="protein sequence ID" value="KAF0688291.1"/>
    <property type="molecule type" value="Genomic_DNA"/>
</dbReference>
<dbReference type="PANTHER" id="PTHR24113">
    <property type="entry name" value="RAN GTPASE-ACTIVATING PROTEIN 1"/>
    <property type="match status" value="1"/>
</dbReference>
<dbReference type="InterPro" id="IPR032675">
    <property type="entry name" value="LRR_dom_sf"/>
</dbReference>
<name>A0A485LEY6_9STRA</name>
<sequence>MATLPVEVFRSIGLYIPDASTFFAFLEALGTSAVRGSLEAFWQLGATSPNERSLLWPTLVLKEETFHNRERLALVESVMTYYSHVDVVGLDWCHWVCDLEWLHEHIGPATTITWDADFPSSSAEAKLDDWFDLWATLPVTKLDVKNNTADQYPLALTADAMPYFCAVLPRCHRLASLVIDSSPSLPAILERCVLPPSLVSIDMNTDSTCSFNAASLAHAQQWLTTAPVRRIYFGCMFLESAVVPAIQNAFFAALFACPTIESIDIAGWNLDHLDTAIPLSIPLAIRDLRVDGVMLSANGLLCIARAVRRSSTLENVCIGIFDEPDDFAAFAAAWDELFVAVSFANVKTLEMTQTFLSDAYWPRLAPHVQASKLESLSLAHNRITNDGVAWIAQAIQQNETISRVCLTGNNIGVDGVTTLVTCMSKRNLHSSVDLTYNPTLSDDEKVNLRALAAEAHVDLLL</sequence>
<dbReference type="SMART" id="SM00368">
    <property type="entry name" value="LRR_RI"/>
    <property type="match status" value="1"/>
</dbReference>
<keyword evidence="3" id="KW-0677">Repeat</keyword>
<keyword evidence="6" id="KW-1185">Reference proteome</keyword>
<dbReference type="GO" id="GO:0048471">
    <property type="term" value="C:perinuclear region of cytoplasm"/>
    <property type="evidence" value="ECO:0007669"/>
    <property type="project" value="TreeGrafter"/>
</dbReference>
<accession>A0A485LEY6</accession>
<reference evidence="5 6" key="1">
    <citation type="submission" date="2019-03" db="EMBL/GenBank/DDBJ databases">
        <authorList>
            <person name="Gaulin E."/>
            <person name="Dumas B."/>
        </authorList>
    </citation>
    <scope>NUCLEOTIDE SEQUENCE [LARGE SCALE GENOMIC DNA]</scope>
    <source>
        <strain evidence="5">CBS 568.67</strain>
    </source>
</reference>
<dbReference type="GO" id="GO:0031267">
    <property type="term" value="F:small GTPase binding"/>
    <property type="evidence" value="ECO:0007669"/>
    <property type="project" value="TreeGrafter"/>
</dbReference>
<dbReference type="GO" id="GO:0005096">
    <property type="term" value="F:GTPase activator activity"/>
    <property type="evidence" value="ECO:0007669"/>
    <property type="project" value="UniProtKB-KW"/>
</dbReference>
<proteinExistence type="predicted"/>
<evidence type="ECO:0000256" key="2">
    <source>
        <dbReference type="ARBA" id="ARBA00022614"/>
    </source>
</evidence>
<dbReference type="EMBL" id="CAADRA010006765">
    <property type="protein sequence ID" value="VFT96856.1"/>
    <property type="molecule type" value="Genomic_DNA"/>
</dbReference>
<dbReference type="GO" id="GO:0005634">
    <property type="term" value="C:nucleus"/>
    <property type="evidence" value="ECO:0007669"/>
    <property type="project" value="TreeGrafter"/>
</dbReference>
<dbReference type="Gene3D" id="3.80.10.10">
    <property type="entry name" value="Ribonuclease Inhibitor"/>
    <property type="match status" value="1"/>
</dbReference>
<evidence type="ECO:0000313" key="6">
    <source>
        <dbReference type="Proteomes" id="UP000332933"/>
    </source>
</evidence>
<evidence type="ECO:0000313" key="5">
    <source>
        <dbReference type="EMBL" id="VFT96856.1"/>
    </source>
</evidence>
<dbReference type="GO" id="GO:0005829">
    <property type="term" value="C:cytosol"/>
    <property type="evidence" value="ECO:0007669"/>
    <property type="project" value="TreeGrafter"/>
</dbReference>
<dbReference type="OrthoDB" id="45061at2759"/>
<dbReference type="Proteomes" id="UP000332933">
    <property type="component" value="Unassembled WGS sequence"/>
</dbReference>
<dbReference type="AlphaFoldDB" id="A0A485LEY6"/>
<dbReference type="GO" id="GO:0006913">
    <property type="term" value="P:nucleocytoplasmic transport"/>
    <property type="evidence" value="ECO:0007669"/>
    <property type="project" value="TreeGrafter"/>
</dbReference>
<dbReference type="InterPro" id="IPR027038">
    <property type="entry name" value="RanGap"/>
</dbReference>
<dbReference type="Pfam" id="PF13516">
    <property type="entry name" value="LRR_6"/>
    <property type="match status" value="1"/>
</dbReference>
<evidence type="ECO:0000313" key="4">
    <source>
        <dbReference type="EMBL" id="KAF0688291.1"/>
    </source>
</evidence>
<dbReference type="InterPro" id="IPR001611">
    <property type="entry name" value="Leu-rich_rpt"/>
</dbReference>
<organism evidence="5 6">
    <name type="scientific">Aphanomyces stellatus</name>
    <dbReference type="NCBI Taxonomy" id="120398"/>
    <lineage>
        <taxon>Eukaryota</taxon>
        <taxon>Sar</taxon>
        <taxon>Stramenopiles</taxon>
        <taxon>Oomycota</taxon>
        <taxon>Saprolegniomycetes</taxon>
        <taxon>Saprolegniales</taxon>
        <taxon>Verrucalvaceae</taxon>
        <taxon>Aphanomyces</taxon>
    </lineage>
</organism>
<reference evidence="4" key="2">
    <citation type="submission" date="2019-06" db="EMBL/GenBank/DDBJ databases">
        <title>Genomics analysis of Aphanomyces spp. identifies a new class of oomycete effector associated with host adaptation.</title>
        <authorList>
            <person name="Gaulin E."/>
        </authorList>
    </citation>
    <scope>NUCLEOTIDE SEQUENCE</scope>
    <source>
        <strain evidence="4">CBS 578.67</strain>
    </source>
</reference>
<gene>
    <name evidence="5" type="primary">Aste57867_20161</name>
    <name evidence="4" type="ORF">As57867_020095</name>
    <name evidence="5" type="ORF">ASTE57867_20161</name>
</gene>
<dbReference type="SUPFAM" id="SSF52047">
    <property type="entry name" value="RNI-like"/>
    <property type="match status" value="1"/>
</dbReference>
<protein>
    <submittedName>
        <fullName evidence="5">Aste57867_20161 protein</fullName>
    </submittedName>
</protein>
<evidence type="ECO:0000256" key="3">
    <source>
        <dbReference type="ARBA" id="ARBA00022737"/>
    </source>
</evidence>
<evidence type="ECO:0000256" key="1">
    <source>
        <dbReference type="ARBA" id="ARBA00022468"/>
    </source>
</evidence>